<comment type="caution">
    <text evidence="1">The sequence shown here is derived from an EMBL/GenBank/DDBJ whole genome shotgun (WGS) entry which is preliminary data.</text>
</comment>
<protein>
    <submittedName>
        <fullName evidence="1">Uncharacterized protein</fullName>
    </submittedName>
</protein>
<sequence length="98" mass="10893">MHETLQEVMAAVDDIEAAGEARRNAFDQAVGMYIDDPVTPSVGVSVWHGRVMEIQIVDEFCRRDVNEVVRIINGVIINAYAAWHTHYLQLLGENGVGV</sequence>
<proteinExistence type="predicted"/>
<dbReference type="EMBL" id="JAYJJR010000013">
    <property type="protein sequence ID" value="MEB3022929.1"/>
    <property type="molecule type" value="Genomic_DNA"/>
</dbReference>
<name>A0ABU5XL67_9MYCO</name>
<evidence type="ECO:0000313" key="2">
    <source>
        <dbReference type="Proteomes" id="UP001299596"/>
    </source>
</evidence>
<reference evidence="1 2" key="1">
    <citation type="submission" date="2023-12" db="EMBL/GenBank/DDBJ databases">
        <title>Description of new species of Mycobacterium terrae complex isolated from sewage at the Sao Paulo Zoological Park Foundation in Brazil.</title>
        <authorList>
            <person name="Romagnoli C.L."/>
            <person name="Conceicao E.C."/>
            <person name="Machado E."/>
            <person name="Barreto L.B.P.F."/>
            <person name="Sharma A."/>
            <person name="Silva N.M."/>
            <person name="Marques L.E."/>
            <person name="Juliana M.A."/>
            <person name="Lourenco M.C.S."/>
            <person name="Digiampietri L.A."/>
            <person name="Suffys P.N."/>
            <person name="Viana-Niero C."/>
        </authorList>
    </citation>
    <scope>NUCLEOTIDE SEQUENCE [LARGE SCALE GENOMIC DNA]</scope>
    <source>
        <strain evidence="1 2">MYC098</strain>
    </source>
</reference>
<gene>
    <name evidence="1" type="ORF">K6T79_17960</name>
</gene>
<accession>A0ABU5XL67</accession>
<dbReference type="RefSeq" id="WP_329780524.1">
    <property type="nucleotide sequence ID" value="NZ_JAYJJR010000013.1"/>
</dbReference>
<organism evidence="1 2">
    <name type="scientific">[Mycobacterium] crassicus</name>
    <dbReference type="NCBI Taxonomy" id="2872309"/>
    <lineage>
        <taxon>Bacteria</taxon>
        <taxon>Bacillati</taxon>
        <taxon>Actinomycetota</taxon>
        <taxon>Actinomycetes</taxon>
        <taxon>Mycobacteriales</taxon>
        <taxon>Mycobacteriaceae</taxon>
        <taxon>Mycolicibacter</taxon>
    </lineage>
</organism>
<dbReference type="Proteomes" id="UP001299596">
    <property type="component" value="Unassembled WGS sequence"/>
</dbReference>
<keyword evidence="2" id="KW-1185">Reference proteome</keyword>
<evidence type="ECO:0000313" key="1">
    <source>
        <dbReference type="EMBL" id="MEB3022929.1"/>
    </source>
</evidence>